<dbReference type="PANTHER" id="PTHR43415">
    <property type="entry name" value="SPERMIDINE N(1)-ACETYLTRANSFERASE"/>
    <property type="match status" value="1"/>
</dbReference>
<feature type="domain" description="N-acetyltransferase" evidence="1">
    <location>
        <begin position="6"/>
        <end position="164"/>
    </location>
</feature>
<sequence>MQGEYVSLRPINGKQDYELIAQWSSSVASVYSSGGQTFTTADEMEALVARHGITYLMVVDRAGEPVGGVTYQQLTYPGNFEVGNVVGSPELWGLGYGMESMHLLLDHLFHQRNAHRVHLMAGLYNKQMVQIFLKGPIKVEGILRDFFFLDGEYHDALVGSLLRNEYYGFLRSLGTSPADLIPKDDKADARVLLAEALDKVNDILPARTNGGETRADIADTSV</sequence>
<evidence type="ECO:0000313" key="3">
    <source>
        <dbReference type="Proteomes" id="UP001550210"/>
    </source>
</evidence>
<gene>
    <name evidence="2" type="ORF">ABZZ21_11705</name>
</gene>
<dbReference type="Pfam" id="PF13302">
    <property type="entry name" value="Acetyltransf_3"/>
    <property type="match status" value="1"/>
</dbReference>
<dbReference type="PROSITE" id="PS51186">
    <property type="entry name" value="GNAT"/>
    <property type="match status" value="1"/>
</dbReference>
<dbReference type="EC" id="2.-.-.-" evidence="2"/>
<dbReference type="GO" id="GO:0016740">
    <property type="term" value="F:transferase activity"/>
    <property type="evidence" value="ECO:0007669"/>
    <property type="project" value="UniProtKB-KW"/>
</dbReference>
<evidence type="ECO:0000313" key="2">
    <source>
        <dbReference type="EMBL" id="MET9845224.1"/>
    </source>
</evidence>
<dbReference type="EMBL" id="JBEXPZ010000013">
    <property type="protein sequence ID" value="MET9845224.1"/>
    <property type="molecule type" value="Genomic_DNA"/>
</dbReference>
<dbReference type="PANTHER" id="PTHR43415:SF3">
    <property type="entry name" value="GNAT-FAMILY ACETYLTRANSFERASE"/>
    <property type="match status" value="1"/>
</dbReference>
<evidence type="ECO:0000259" key="1">
    <source>
        <dbReference type="PROSITE" id="PS51186"/>
    </source>
</evidence>
<keyword evidence="2" id="KW-0808">Transferase</keyword>
<dbReference type="Proteomes" id="UP001550210">
    <property type="component" value="Unassembled WGS sequence"/>
</dbReference>
<accession>A0ABV2UXS6</accession>
<protein>
    <submittedName>
        <fullName evidence="2">GNAT family protein</fullName>
        <ecNumber evidence="2">2.-.-.-</ecNumber>
    </submittedName>
</protein>
<proteinExistence type="predicted"/>
<dbReference type="InterPro" id="IPR016181">
    <property type="entry name" value="Acyl_CoA_acyltransferase"/>
</dbReference>
<organism evidence="2 3">
    <name type="scientific">Streptomyces ossamyceticus</name>
    <dbReference type="NCBI Taxonomy" id="249581"/>
    <lineage>
        <taxon>Bacteria</taxon>
        <taxon>Bacillati</taxon>
        <taxon>Actinomycetota</taxon>
        <taxon>Actinomycetes</taxon>
        <taxon>Kitasatosporales</taxon>
        <taxon>Streptomycetaceae</taxon>
        <taxon>Streptomyces</taxon>
    </lineage>
</organism>
<dbReference type="SUPFAM" id="SSF55729">
    <property type="entry name" value="Acyl-CoA N-acyltransferases (Nat)"/>
    <property type="match status" value="1"/>
</dbReference>
<keyword evidence="3" id="KW-1185">Reference proteome</keyword>
<name>A0ABV2UXS6_9ACTN</name>
<dbReference type="RefSeq" id="WP_355395921.1">
    <property type="nucleotide sequence ID" value="NZ_JBEGHN010000012.1"/>
</dbReference>
<comment type="caution">
    <text evidence="2">The sequence shown here is derived from an EMBL/GenBank/DDBJ whole genome shotgun (WGS) entry which is preliminary data.</text>
</comment>
<reference evidence="2 3" key="1">
    <citation type="submission" date="2024-06" db="EMBL/GenBank/DDBJ databases">
        <title>The Natural Products Discovery Center: Release of the First 8490 Sequenced Strains for Exploring Actinobacteria Biosynthetic Diversity.</title>
        <authorList>
            <person name="Kalkreuter E."/>
            <person name="Kautsar S.A."/>
            <person name="Yang D."/>
            <person name="Bader C.D."/>
            <person name="Teijaro C.N."/>
            <person name="Fluegel L."/>
            <person name="Davis C.M."/>
            <person name="Simpson J.R."/>
            <person name="Lauterbach L."/>
            <person name="Steele A.D."/>
            <person name="Gui C."/>
            <person name="Meng S."/>
            <person name="Li G."/>
            <person name="Viehrig K."/>
            <person name="Ye F."/>
            <person name="Su P."/>
            <person name="Kiefer A.F."/>
            <person name="Nichols A."/>
            <person name="Cepeda A.J."/>
            <person name="Yan W."/>
            <person name="Fan B."/>
            <person name="Jiang Y."/>
            <person name="Adhikari A."/>
            <person name="Zheng C.-J."/>
            <person name="Schuster L."/>
            <person name="Cowan T.M."/>
            <person name="Smanski M.J."/>
            <person name="Chevrette M.G."/>
            <person name="De Carvalho L.P.S."/>
            <person name="Shen B."/>
        </authorList>
    </citation>
    <scope>NUCLEOTIDE SEQUENCE [LARGE SCALE GENOMIC DNA]</scope>
    <source>
        <strain evidence="2 3">NPDC006434</strain>
    </source>
</reference>
<dbReference type="CDD" id="cd04301">
    <property type="entry name" value="NAT_SF"/>
    <property type="match status" value="1"/>
</dbReference>
<dbReference type="InterPro" id="IPR000182">
    <property type="entry name" value="GNAT_dom"/>
</dbReference>
<dbReference type="Gene3D" id="3.40.630.30">
    <property type="match status" value="1"/>
</dbReference>